<dbReference type="InterPro" id="IPR040976">
    <property type="entry name" value="Pkinase_fungal"/>
</dbReference>
<organism evidence="3 4">
    <name type="scientific">Sphagnurus paluster</name>
    <dbReference type="NCBI Taxonomy" id="117069"/>
    <lineage>
        <taxon>Eukaryota</taxon>
        <taxon>Fungi</taxon>
        <taxon>Dikarya</taxon>
        <taxon>Basidiomycota</taxon>
        <taxon>Agaricomycotina</taxon>
        <taxon>Agaricomycetes</taxon>
        <taxon>Agaricomycetidae</taxon>
        <taxon>Agaricales</taxon>
        <taxon>Tricholomatineae</taxon>
        <taxon>Lyophyllaceae</taxon>
        <taxon>Sphagnurus</taxon>
    </lineage>
</organism>
<dbReference type="SUPFAM" id="SSF56112">
    <property type="entry name" value="Protein kinase-like (PK-like)"/>
    <property type="match status" value="1"/>
</dbReference>
<dbReference type="Proteomes" id="UP000717328">
    <property type="component" value="Unassembled WGS sequence"/>
</dbReference>
<reference evidence="3" key="1">
    <citation type="submission" date="2021-02" db="EMBL/GenBank/DDBJ databases">
        <authorList>
            <person name="Nieuwenhuis M."/>
            <person name="Van De Peppel L.J.J."/>
        </authorList>
    </citation>
    <scope>NUCLEOTIDE SEQUENCE</scope>
    <source>
        <strain evidence="3">D49</strain>
    </source>
</reference>
<accession>A0A9P7K8W2</accession>
<dbReference type="OrthoDB" id="2994997at2759"/>
<comment type="caution">
    <text evidence="3">The sequence shown here is derived from an EMBL/GenBank/DDBJ whole genome shotgun (WGS) entry which is preliminary data.</text>
</comment>
<dbReference type="AlphaFoldDB" id="A0A9P7K8W2"/>
<dbReference type="GO" id="GO:0004672">
    <property type="term" value="F:protein kinase activity"/>
    <property type="evidence" value="ECO:0007669"/>
    <property type="project" value="InterPro"/>
</dbReference>
<evidence type="ECO:0000259" key="2">
    <source>
        <dbReference type="Pfam" id="PF17667"/>
    </source>
</evidence>
<feature type="compositionally biased region" description="Basic and acidic residues" evidence="1">
    <location>
        <begin position="495"/>
        <end position="507"/>
    </location>
</feature>
<dbReference type="Pfam" id="PF17667">
    <property type="entry name" value="Pkinase_fungal"/>
    <property type="match status" value="1"/>
</dbReference>
<protein>
    <recommendedName>
        <fullName evidence="2">Fungal-type protein kinase domain-containing protein</fullName>
    </recommendedName>
</protein>
<dbReference type="InterPro" id="IPR008266">
    <property type="entry name" value="Tyr_kinase_AS"/>
</dbReference>
<evidence type="ECO:0000313" key="3">
    <source>
        <dbReference type="EMBL" id="KAG5639211.1"/>
    </source>
</evidence>
<feature type="compositionally biased region" description="Low complexity" evidence="1">
    <location>
        <begin position="514"/>
        <end position="523"/>
    </location>
</feature>
<dbReference type="PROSITE" id="PS00109">
    <property type="entry name" value="PROTEIN_KINASE_TYR"/>
    <property type="match status" value="1"/>
</dbReference>
<feature type="domain" description="Fungal-type protein kinase" evidence="2">
    <location>
        <begin position="685"/>
        <end position="746"/>
    </location>
</feature>
<reference evidence="3" key="2">
    <citation type="submission" date="2021-10" db="EMBL/GenBank/DDBJ databases">
        <title>Phylogenomics reveals ancestral predisposition of the termite-cultivated fungus Termitomyces towards a domesticated lifestyle.</title>
        <authorList>
            <person name="Auxier B."/>
            <person name="Grum-Grzhimaylo A."/>
            <person name="Cardenas M.E."/>
            <person name="Lodge J.D."/>
            <person name="Laessoe T."/>
            <person name="Pedersen O."/>
            <person name="Smith M.E."/>
            <person name="Kuyper T.W."/>
            <person name="Franco-Molano E.A."/>
            <person name="Baroni T.J."/>
            <person name="Aanen D.K."/>
        </authorList>
    </citation>
    <scope>NUCLEOTIDE SEQUENCE</scope>
    <source>
        <strain evidence="3">D49</strain>
    </source>
</reference>
<dbReference type="InterPro" id="IPR011009">
    <property type="entry name" value="Kinase-like_dom_sf"/>
</dbReference>
<name>A0A9P7K8W2_9AGAR</name>
<sequence length="822" mass="91259">MASSPFVKKRRNIKAIRPGLKFPRNISFLSQPRYASDISTPRVISKADTAEQAARDAALSNQKYGTPVKSSNVRHARKQTKQGVLDGLTRELLNRRWISADLVEHAFGDIITIQVTARIMLYFLHCGVLTVKKEGKDVDWPEACTDAASAAVFTSRSSQAGSAELKKYTWQWEAKELATGTECGAENFFNAIGMASFLAIGAIGSADLLNNSTPVTRSTLPRSHHALPCASPDAQDCRPDILALPRIAFVSKQAREATRIDEYLEKPSVLAFLGARFPNLLKPYFPEGYKDSQTDGLVFAVPADTEPGGPTEDYDELLPIPEGSLGVDITHADSAKSYNELLGHLRILHGRLEREDWSTPPEWLTRAAEAYDVARFLDMSYVCFPNVRVPGEGKQTDMRAAIVQTCIYMRQQRRTQPWLRFGLGLMSTRNQLGLLRADATGIEEYVFTKSTGHGVVESIRLALGVMLATDYELGDHPCFSFRERVIFNSDPALTGEKRSAASDEKPSNKKAWMSTSTSPSPTSNQDPPKPTRYHLKEVNLITLANSEHQPPFKPNNSPGPGQTRYYVDYLVEDRGSLVGRCTRIWCVYKEVTGGEKEDPIIRDHKFPPETHLLTGPYALKFYCADIHSEAYAENILEKAVEADVKHVLLPSDVWYLGQILNVVRDMNDGVLPDRLKSSDLKNREEVVTISAFKRTLAQYKSTEEFYGAIIGVLKAIESLEGAGFIHRDISMGNIILNDEDYEDNEKVLPSEISIDGGAPTKAIFLRRDFVDLGSPGGLHDLDMAATIPKALPPTEHIPSASELLEDMMLDPAFKYTWTTNAV</sequence>
<evidence type="ECO:0000313" key="4">
    <source>
        <dbReference type="Proteomes" id="UP000717328"/>
    </source>
</evidence>
<proteinExistence type="predicted"/>
<gene>
    <name evidence="3" type="ORF">H0H81_005690</name>
</gene>
<keyword evidence="4" id="KW-1185">Reference proteome</keyword>
<evidence type="ECO:0000256" key="1">
    <source>
        <dbReference type="SAM" id="MobiDB-lite"/>
    </source>
</evidence>
<feature type="region of interest" description="Disordered" evidence="1">
    <location>
        <begin position="495"/>
        <end position="532"/>
    </location>
</feature>
<dbReference type="EMBL" id="JABCKI010005728">
    <property type="protein sequence ID" value="KAG5639211.1"/>
    <property type="molecule type" value="Genomic_DNA"/>
</dbReference>